<proteinExistence type="predicted"/>
<dbReference type="InterPro" id="IPR050626">
    <property type="entry name" value="Peptidase_M16"/>
</dbReference>
<dbReference type="PANTHER" id="PTHR43690:SF18">
    <property type="entry name" value="INSULIN-DEGRADING ENZYME-RELATED"/>
    <property type="match status" value="1"/>
</dbReference>
<dbReference type="GO" id="GO:0051603">
    <property type="term" value="P:proteolysis involved in protein catabolic process"/>
    <property type="evidence" value="ECO:0007669"/>
    <property type="project" value="TreeGrafter"/>
</dbReference>
<reference evidence="2" key="1">
    <citation type="submission" date="2021-05" db="EMBL/GenBank/DDBJ databases">
        <authorList>
            <person name="Stam R."/>
        </authorList>
    </citation>
    <scope>NUCLEOTIDE SEQUENCE</scope>
    <source>
        <strain evidence="2">CS162</strain>
    </source>
</reference>
<dbReference type="OrthoDB" id="5491649at2759"/>
<dbReference type="GO" id="GO:0043171">
    <property type="term" value="P:peptide catabolic process"/>
    <property type="evidence" value="ECO:0007669"/>
    <property type="project" value="TreeGrafter"/>
</dbReference>
<keyword evidence="3" id="KW-1185">Reference proteome</keyword>
<protein>
    <submittedName>
        <fullName evidence="2">Uncharacterized protein</fullName>
    </submittedName>
</protein>
<dbReference type="GO" id="GO:0005829">
    <property type="term" value="C:cytosol"/>
    <property type="evidence" value="ECO:0007669"/>
    <property type="project" value="TreeGrafter"/>
</dbReference>
<dbReference type="GO" id="GO:0005739">
    <property type="term" value="C:mitochondrion"/>
    <property type="evidence" value="ECO:0007669"/>
    <property type="project" value="TreeGrafter"/>
</dbReference>
<dbReference type="Gene3D" id="3.30.830.10">
    <property type="entry name" value="Metalloenzyme, LuxS/M16 peptidase-like"/>
    <property type="match status" value="1"/>
</dbReference>
<accession>A0A8J2I659</accession>
<comment type="caution">
    <text evidence="2">The sequence shown here is derived from an EMBL/GenBank/DDBJ whole genome shotgun (WGS) entry which is preliminary data.</text>
</comment>
<keyword evidence="1" id="KW-0479">Metal-binding</keyword>
<dbReference type="Proteomes" id="UP000676310">
    <property type="component" value="Unassembled WGS sequence"/>
</dbReference>
<evidence type="ECO:0000313" key="2">
    <source>
        <dbReference type="EMBL" id="CAG5158413.1"/>
    </source>
</evidence>
<organism evidence="2 3">
    <name type="scientific">Alternaria atra</name>
    <dbReference type="NCBI Taxonomy" id="119953"/>
    <lineage>
        <taxon>Eukaryota</taxon>
        <taxon>Fungi</taxon>
        <taxon>Dikarya</taxon>
        <taxon>Ascomycota</taxon>
        <taxon>Pezizomycotina</taxon>
        <taxon>Dothideomycetes</taxon>
        <taxon>Pleosporomycetidae</taxon>
        <taxon>Pleosporales</taxon>
        <taxon>Pleosporineae</taxon>
        <taxon>Pleosporaceae</taxon>
        <taxon>Alternaria</taxon>
        <taxon>Alternaria sect. Ulocladioides</taxon>
    </lineage>
</organism>
<dbReference type="AlphaFoldDB" id="A0A8J2I659"/>
<evidence type="ECO:0000256" key="1">
    <source>
        <dbReference type="ARBA" id="ARBA00022723"/>
    </source>
</evidence>
<dbReference type="RefSeq" id="XP_043168618.1">
    <property type="nucleotide sequence ID" value="XM_043312683.1"/>
</dbReference>
<dbReference type="GO" id="GO:0004222">
    <property type="term" value="F:metalloendopeptidase activity"/>
    <property type="evidence" value="ECO:0007669"/>
    <property type="project" value="TreeGrafter"/>
</dbReference>
<dbReference type="InterPro" id="IPR011249">
    <property type="entry name" value="Metalloenz_LuxS/M16"/>
</dbReference>
<sequence length="175" mass="19184">MSEEDFKSYKRAIINKRLAKLESLSSEANRFWNYIYSDSYDFLQANVNAATLKKLTKKDVVDFYMHLLAQAKANKSSLSKKKAAATAAFKIILAEHKIAANDEAFQTCTKDASSNEAALDAVASYLTNNLRIEKGVANKVLNEAKAKLGVADSGLRAAPQALDVSQLVLIKNVHA</sequence>
<dbReference type="EMBL" id="CAJRGZ010000019">
    <property type="protein sequence ID" value="CAG5158413.1"/>
    <property type="molecule type" value="Genomic_DNA"/>
</dbReference>
<evidence type="ECO:0000313" key="3">
    <source>
        <dbReference type="Proteomes" id="UP000676310"/>
    </source>
</evidence>
<gene>
    <name evidence="2" type="ORF">ALTATR162_LOCUS5066</name>
</gene>
<dbReference type="PANTHER" id="PTHR43690">
    <property type="entry name" value="NARDILYSIN"/>
    <property type="match status" value="1"/>
</dbReference>
<dbReference type="GO" id="GO:0046872">
    <property type="term" value="F:metal ion binding"/>
    <property type="evidence" value="ECO:0007669"/>
    <property type="project" value="UniProtKB-KW"/>
</dbReference>
<dbReference type="SUPFAM" id="SSF63411">
    <property type="entry name" value="LuxS/MPP-like metallohydrolase"/>
    <property type="match status" value="1"/>
</dbReference>
<name>A0A8J2I659_9PLEO</name>
<dbReference type="GeneID" id="67016803"/>